<gene>
    <name evidence="2" type="ORF">M3P05_10935</name>
</gene>
<evidence type="ECO:0000256" key="1">
    <source>
        <dbReference type="SAM" id="MobiDB-lite"/>
    </source>
</evidence>
<proteinExistence type="predicted"/>
<dbReference type="Pfam" id="PF08850">
    <property type="entry name" value="DUF1820"/>
    <property type="match status" value="1"/>
</dbReference>
<evidence type="ECO:0000313" key="3">
    <source>
        <dbReference type="Proteomes" id="UP001203338"/>
    </source>
</evidence>
<comment type="caution">
    <text evidence="2">The sequence shown here is derived from an EMBL/GenBank/DDBJ whole genome shotgun (WGS) entry which is preliminary data.</text>
</comment>
<protein>
    <submittedName>
        <fullName evidence="2">DUF1820 family protein</fullName>
    </submittedName>
</protein>
<accession>A0ABT0PGF2</accession>
<keyword evidence="3" id="KW-1185">Reference proteome</keyword>
<evidence type="ECO:0000313" key="2">
    <source>
        <dbReference type="EMBL" id="MCL6270435.1"/>
    </source>
</evidence>
<feature type="compositionally biased region" description="Pro residues" evidence="1">
    <location>
        <begin position="99"/>
        <end position="108"/>
    </location>
</feature>
<dbReference type="EMBL" id="JAMFLX010000013">
    <property type="protein sequence ID" value="MCL6270435.1"/>
    <property type="molecule type" value="Genomic_DNA"/>
</dbReference>
<name>A0ABT0PGF2_9GAMM</name>
<dbReference type="PIRSF" id="PIRSF028538">
    <property type="entry name" value="DUF1820"/>
    <property type="match status" value="1"/>
</dbReference>
<dbReference type="InterPro" id="IPR014949">
    <property type="entry name" value="DUF1820"/>
</dbReference>
<reference evidence="2 3" key="1">
    <citation type="submission" date="2022-05" db="EMBL/GenBank/DDBJ databases">
        <authorList>
            <person name="Park J.-S."/>
        </authorList>
    </citation>
    <scope>NUCLEOTIDE SEQUENCE [LARGE SCALE GENOMIC DNA]</scope>
    <source>
        <strain evidence="2 3">2012CJ34-2</strain>
    </source>
</reference>
<sequence>MAVKKTYRVIFHNQGEIYEIFVRNVYQSDMYGFIEVEGYLFGERSSVVVDPSEEKLKTTFEGVKRSFIPMQAIVRIDEVEREGQGKISSANGEKVTPFPIAPGPQGTP</sequence>
<feature type="region of interest" description="Disordered" evidence="1">
    <location>
        <begin position="84"/>
        <end position="108"/>
    </location>
</feature>
<organism evidence="2 3">
    <name type="scientific">Parendozoicomonas callyspongiae</name>
    <dbReference type="NCBI Taxonomy" id="2942213"/>
    <lineage>
        <taxon>Bacteria</taxon>
        <taxon>Pseudomonadati</taxon>
        <taxon>Pseudomonadota</taxon>
        <taxon>Gammaproteobacteria</taxon>
        <taxon>Oceanospirillales</taxon>
        <taxon>Endozoicomonadaceae</taxon>
        <taxon>Parendozoicomonas</taxon>
    </lineage>
</organism>
<dbReference type="Proteomes" id="UP001203338">
    <property type="component" value="Unassembled WGS sequence"/>
</dbReference>
<dbReference type="RefSeq" id="WP_249699650.1">
    <property type="nucleotide sequence ID" value="NZ_JAMFLX010000013.1"/>
</dbReference>